<proteinExistence type="predicted"/>
<dbReference type="EMBL" id="JAMTCP010000060">
    <property type="protein sequence ID" value="MCP2262232.1"/>
    <property type="molecule type" value="Genomic_DNA"/>
</dbReference>
<organism evidence="1 2">
    <name type="scientific">Streptoalloteichus tenebrarius (strain ATCC 17920 / DSM 40477 / JCM 4838 / CBS 697.72 / NBRC 16177 / NCIMB 11028 / NRRL B-12390 / A12253. 1 / ISP 5477)</name>
    <name type="common">Streptomyces tenebrarius</name>
    <dbReference type="NCBI Taxonomy" id="1933"/>
    <lineage>
        <taxon>Bacteria</taxon>
        <taxon>Bacillati</taxon>
        <taxon>Actinomycetota</taxon>
        <taxon>Actinomycetes</taxon>
        <taxon>Pseudonocardiales</taxon>
        <taxon>Pseudonocardiaceae</taxon>
        <taxon>Streptoalloteichus</taxon>
    </lineage>
</organism>
<evidence type="ECO:0000313" key="1">
    <source>
        <dbReference type="EMBL" id="MCP2262232.1"/>
    </source>
</evidence>
<dbReference type="Proteomes" id="UP001205311">
    <property type="component" value="Unassembled WGS sequence"/>
</dbReference>
<protein>
    <recommendedName>
        <fullName evidence="3">YCII-related domain-containing protein</fullName>
    </recommendedName>
</protein>
<reference evidence="1 2" key="1">
    <citation type="submission" date="2022-06" db="EMBL/GenBank/DDBJ databases">
        <title>Genomic Encyclopedia of Archaeal and Bacterial Type Strains, Phase II (KMG-II): from individual species to whole genera.</title>
        <authorList>
            <person name="Goeker M."/>
        </authorList>
    </citation>
    <scope>NUCLEOTIDE SEQUENCE [LARGE SCALE GENOMIC DNA]</scope>
    <source>
        <strain evidence="1 2">DSM 40477</strain>
    </source>
</reference>
<name>A0ABT1I389_STRSD</name>
<comment type="caution">
    <text evidence="1">The sequence shown here is derived from an EMBL/GenBank/DDBJ whole genome shotgun (WGS) entry which is preliminary data.</text>
</comment>
<evidence type="ECO:0000313" key="2">
    <source>
        <dbReference type="Proteomes" id="UP001205311"/>
    </source>
</evidence>
<sequence>MILTASPWHQYFVDFWSPSEYPRVRRYLSSMYVALLHHLASVEEIALVLPEHAEWLAREHEAGSFLASGRCRSGAAQIILVGPMPRGRLDALLATDPLVLRRLARYDVIQFDATRTAPAMLAFNEALVS</sequence>
<dbReference type="InterPro" id="IPR011008">
    <property type="entry name" value="Dimeric_a/b-barrel"/>
</dbReference>
<accession>A0ABT1I389</accession>
<dbReference type="SUPFAM" id="SSF54909">
    <property type="entry name" value="Dimeric alpha+beta barrel"/>
    <property type="match status" value="1"/>
</dbReference>
<evidence type="ECO:0008006" key="3">
    <source>
        <dbReference type="Google" id="ProtNLM"/>
    </source>
</evidence>
<gene>
    <name evidence="1" type="ORF">LX15_005966</name>
</gene>
<keyword evidence="2" id="KW-1185">Reference proteome</keyword>